<comment type="caution">
    <text evidence="2">The sequence shown here is derived from an EMBL/GenBank/DDBJ whole genome shotgun (WGS) entry which is preliminary data.</text>
</comment>
<sequence>MLPYNKEFIIDKIKEYEDKIDSGVIGEFEILKRDSLNGKVEGYLYTKNDNVIGPIPELIGENKRVWMRLSPKEIEGSYEFIKFATGKVGVVGLGLGYVAQELAKKQDVEKVVVYEISEDVVELYKRNFGENEKIEIIVGDAFNASKDSFDFFYTDIYEYKLSMQVVEDYIKLNKLHDIKEYSFFGMEHFLLSCKYDEIVWVYVPETWMAMCKDLSEALDQSGYIKFYEQLDEELVSKVLAGFKEVLNQGME</sequence>
<dbReference type="OrthoDB" id="1935097at2"/>
<dbReference type="GO" id="GO:0008757">
    <property type="term" value="F:S-adenosylmethionine-dependent methyltransferase activity"/>
    <property type="evidence" value="ECO:0007669"/>
    <property type="project" value="InterPro"/>
</dbReference>
<dbReference type="InterPro" id="IPR007848">
    <property type="entry name" value="Small_mtfrase_dom"/>
</dbReference>
<dbReference type="SUPFAM" id="SSF53335">
    <property type="entry name" value="S-adenosyl-L-methionine-dependent methyltransferases"/>
    <property type="match status" value="1"/>
</dbReference>
<keyword evidence="3" id="KW-1185">Reference proteome</keyword>
<name>A0A174UPM0_9CLOT</name>
<dbReference type="InterPro" id="IPR029063">
    <property type="entry name" value="SAM-dependent_MTases_sf"/>
</dbReference>
<dbReference type="AlphaFoldDB" id="A0A174UPM0"/>
<dbReference type="RefSeq" id="WP_055184085.1">
    <property type="nucleotide sequence ID" value="NZ_CZBQ01000006.1"/>
</dbReference>
<protein>
    <recommendedName>
        <fullName evidence="1">Methyltransferase small domain-containing protein</fullName>
    </recommendedName>
</protein>
<dbReference type="Proteomes" id="UP000092714">
    <property type="component" value="Unassembled WGS sequence"/>
</dbReference>
<gene>
    <name evidence="2" type="ORF">CP373A1_04245</name>
</gene>
<organism evidence="2 3">
    <name type="scientific">Clostridium paraputrificum</name>
    <dbReference type="NCBI Taxonomy" id="29363"/>
    <lineage>
        <taxon>Bacteria</taxon>
        <taxon>Bacillati</taxon>
        <taxon>Bacillota</taxon>
        <taxon>Clostridia</taxon>
        <taxon>Eubacteriales</taxon>
        <taxon>Clostridiaceae</taxon>
        <taxon>Clostridium</taxon>
    </lineage>
</organism>
<dbReference type="Gene3D" id="3.40.50.150">
    <property type="entry name" value="Vaccinia Virus protein VP39"/>
    <property type="match status" value="1"/>
</dbReference>
<proteinExistence type="predicted"/>
<dbReference type="EMBL" id="MAPZ01000011">
    <property type="protein sequence ID" value="OBY11607.1"/>
    <property type="molecule type" value="Genomic_DNA"/>
</dbReference>
<feature type="domain" description="Methyltransferase small" evidence="1">
    <location>
        <begin position="85"/>
        <end position="151"/>
    </location>
</feature>
<dbReference type="eggNOG" id="COG0421">
    <property type="taxonomic scope" value="Bacteria"/>
</dbReference>
<dbReference type="Pfam" id="PF05175">
    <property type="entry name" value="MTS"/>
    <property type="match status" value="1"/>
</dbReference>
<evidence type="ECO:0000259" key="1">
    <source>
        <dbReference type="Pfam" id="PF05175"/>
    </source>
</evidence>
<accession>A0A174UPM0</accession>
<evidence type="ECO:0000313" key="2">
    <source>
        <dbReference type="EMBL" id="OBY11607.1"/>
    </source>
</evidence>
<reference evidence="2 3" key="1">
    <citation type="submission" date="2016-06" db="EMBL/GenBank/DDBJ databases">
        <authorList>
            <person name="Kjaerup R.B."/>
            <person name="Dalgaard T.S."/>
            <person name="Juul-Madsen H.R."/>
        </authorList>
    </citation>
    <scope>NUCLEOTIDE SEQUENCE [LARGE SCALE GENOMIC DNA]</scope>
    <source>
        <strain evidence="2 3">373-A1</strain>
    </source>
</reference>
<evidence type="ECO:0000313" key="3">
    <source>
        <dbReference type="Proteomes" id="UP000092714"/>
    </source>
</evidence>